<evidence type="ECO:0000313" key="2">
    <source>
        <dbReference type="Proteomes" id="UP000319817"/>
    </source>
</evidence>
<reference evidence="1 2" key="1">
    <citation type="submission" date="2019-02" db="EMBL/GenBank/DDBJ databases">
        <title>Deep-cultivation of Planctomycetes and their phenomic and genomic characterization uncovers novel biology.</title>
        <authorList>
            <person name="Wiegand S."/>
            <person name="Jogler M."/>
            <person name="Boedeker C."/>
            <person name="Pinto D."/>
            <person name="Vollmers J."/>
            <person name="Rivas-Marin E."/>
            <person name="Kohn T."/>
            <person name="Peeters S.H."/>
            <person name="Heuer A."/>
            <person name="Rast P."/>
            <person name="Oberbeckmann S."/>
            <person name="Bunk B."/>
            <person name="Jeske O."/>
            <person name="Meyerdierks A."/>
            <person name="Storesund J.E."/>
            <person name="Kallscheuer N."/>
            <person name="Luecker S."/>
            <person name="Lage O.M."/>
            <person name="Pohl T."/>
            <person name="Merkel B.J."/>
            <person name="Hornburger P."/>
            <person name="Mueller R.-W."/>
            <person name="Bruemmer F."/>
            <person name="Labrenz M."/>
            <person name="Spormann A.M."/>
            <person name="Op den Camp H."/>
            <person name="Overmann J."/>
            <person name="Amann R."/>
            <person name="Jetten M.S.M."/>
            <person name="Mascher T."/>
            <person name="Medema M.H."/>
            <person name="Devos D.P."/>
            <person name="Kaster A.-K."/>
            <person name="Ovreas L."/>
            <person name="Rohde M."/>
            <person name="Galperin M.Y."/>
            <person name="Jogler C."/>
        </authorList>
    </citation>
    <scope>NUCLEOTIDE SEQUENCE [LARGE SCALE GENOMIC DNA]</scope>
    <source>
        <strain evidence="1 2">K23_9</strain>
    </source>
</reference>
<dbReference type="Gene3D" id="3.40.50.720">
    <property type="entry name" value="NAD(P)-binding Rossmann-like Domain"/>
    <property type="match status" value="1"/>
</dbReference>
<dbReference type="InterPro" id="IPR036291">
    <property type="entry name" value="NAD(P)-bd_dom_sf"/>
</dbReference>
<dbReference type="Pfam" id="PF00106">
    <property type="entry name" value="adh_short"/>
    <property type="match status" value="1"/>
</dbReference>
<keyword evidence="1" id="KW-0560">Oxidoreductase</keyword>
<dbReference type="SUPFAM" id="SSF51735">
    <property type="entry name" value="NAD(P)-binding Rossmann-fold domains"/>
    <property type="match status" value="1"/>
</dbReference>
<sequence length="145" mass="16036">MQWFNVPRAPIRGSLFLQAVSLPDETQKHWLDSIAAYQVRPNMSAYDATKAYVLLFTKRIREKLAGTGLHVTCLEPGATETAFGEDSGMGKLGMFSSATLSPKLSRRQATKATAPTKTASLRFGRTVRHPGSRLDNITSAAYRYR</sequence>
<accession>A0A517NM93</accession>
<dbReference type="EMBL" id="CP036526">
    <property type="protein sequence ID" value="QDT08254.1"/>
    <property type="molecule type" value="Genomic_DNA"/>
</dbReference>
<protein>
    <submittedName>
        <fullName evidence="1">Putative oxidoreductase</fullName>
        <ecNumber evidence="1">1.-.-.-</ecNumber>
    </submittedName>
</protein>
<dbReference type="EC" id="1.-.-.-" evidence="1"/>
<dbReference type="GO" id="GO:0016491">
    <property type="term" value="F:oxidoreductase activity"/>
    <property type="evidence" value="ECO:0007669"/>
    <property type="project" value="UniProtKB-KW"/>
</dbReference>
<dbReference type="InterPro" id="IPR002347">
    <property type="entry name" value="SDR_fam"/>
</dbReference>
<evidence type="ECO:0000313" key="1">
    <source>
        <dbReference type="EMBL" id="QDT08254.1"/>
    </source>
</evidence>
<dbReference type="Proteomes" id="UP000319817">
    <property type="component" value="Chromosome"/>
</dbReference>
<organism evidence="1 2">
    <name type="scientific">Stieleria marina</name>
    <dbReference type="NCBI Taxonomy" id="1930275"/>
    <lineage>
        <taxon>Bacteria</taxon>
        <taxon>Pseudomonadati</taxon>
        <taxon>Planctomycetota</taxon>
        <taxon>Planctomycetia</taxon>
        <taxon>Pirellulales</taxon>
        <taxon>Pirellulaceae</taxon>
        <taxon>Stieleria</taxon>
    </lineage>
</organism>
<gene>
    <name evidence="1" type="ORF">K239x_01890</name>
</gene>
<name>A0A517NM93_9BACT</name>
<keyword evidence="2" id="KW-1185">Reference proteome</keyword>
<dbReference type="AlphaFoldDB" id="A0A517NM93"/>
<dbReference type="RefSeq" id="WP_419189517.1">
    <property type="nucleotide sequence ID" value="NZ_CP036526.1"/>
</dbReference>
<proteinExistence type="predicted"/>